<dbReference type="EMBL" id="JBHMDM010000007">
    <property type="protein sequence ID" value="MFB9377796.1"/>
    <property type="molecule type" value="Genomic_DNA"/>
</dbReference>
<reference evidence="2 3" key="1">
    <citation type="submission" date="2024-09" db="EMBL/GenBank/DDBJ databases">
        <authorList>
            <person name="Sun Q."/>
            <person name="Mori K."/>
        </authorList>
    </citation>
    <scope>NUCLEOTIDE SEQUENCE [LARGE SCALE GENOMIC DNA]</scope>
    <source>
        <strain evidence="2 3">TISTR 1856</strain>
    </source>
</reference>
<evidence type="ECO:0000313" key="3">
    <source>
        <dbReference type="Proteomes" id="UP001589748"/>
    </source>
</evidence>
<accession>A0ABV5LUN8</accession>
<organism evidence="2 3">
    <name type="scientific">Kineococcus gynurae</name>
    <dbReference type="NCBI Taxonomy" id="452979"/>
    <lineage>
        <taxon>Bacteria</taxon>
        <taxon>Bacillati</taxon>
        <taxon>Actinomycetota</taxon>
        <taxon>Actinomycetes</taxon>
        <taxon>Kineosporiales</taxon>
        <taxon>Kineosporiaceae</taxon>
        <taxon>Kineococcus</taxon>
    </lineage>
</organism>
<sequence length="139" mass="15240">METPLLDALNDAAIRAYETHDAARPVGLRHLGAVLSLHGISLNGGLVGGGVENLFFDDRLDTLDDAVDGFRWLGLDDAADLVVRAREAYLRFRPTGYEELSDADAELWDELDREFFATAGQERLEAAVARRQTEIVPAG</sequence>
<dbReference type="Proteomes" id="UP001589748">
    <property type="component" value="Unassembled WGS sequence"/>
</dbReference>
<keyword evidence="3" id="KW-1185">Reference proteome</keyword>
<dbReference type="RefSeq" id="WP_380137855.1">
    <property type="nucleotide sequence ID" value="NZ_JBHLUI010000008.1"/>
</dbReference>
<proteinExistence type="predicted"/>
<evidence type="ECO:0000313" key="2">
    <source>
        <dbReference type="EMBL" id="MFB9377796.1"/>
    </source>
</evidence>
<evidence type="ECO:0000259" key="1">
    <source>
        <dbReference type="Pfam" id="PF14300"/>
    </source>
</evidence>
<name>A0ABV5LUN8_9ACTN</name>
<dbReference type="InterPro" id="IPR025402">
    <property type="entry name" value="DMP19_C"/>
</dbReference>
<feature type="domain" description="DNA mimic protein DMP19 C-terminal" evidence="1">
    <location>
        <begin position="27"/>
        <end position="126"/>
    </location>
</feature>
<protein>
    <recommendedName>
        <fullName evidence="1">DNA mimic protein DMP19 C-terminal domain-containing protein</fullName>
    </recommendedName>
</protein>
<dbReference type="Pfam" id="PF14300">
    <property type="entry name" value="DMP19"/>
    <property type="match status" value="1"/>
</dbReference>
<gene>
    <name evidence="2" type="ORF">ACFFVI_12540</name>
</gene>
<comment type="caution">
    <text evidence="2">The sequence shown here is derived from an EMBL/GenBank/DDBJ whole genome shotgun (WGS) entry which is preliminary data.</text>
</comment>